<keyword evidence="1" id="KW-1133">Transmembrane helix</keyword>
<reference evidence="2 3" key="1">
    <citation type="journal article" date="2013" name="PLoS ONE">
        <title>Genome-Wide Relatedness of Treponema pedis, from Gingiva and Necrotic Skin Lesions of Pigs, with the Human Oral Pathogen Treponema denticola.</title>
        <authorList>
            <person name="Svartstrom O."/>
            <person name="Mushtaq M."/>
            <person name="Pringle M."/>
            <person name="Segerman B."/>
        </authorList>
    </citation>
    <scope>NUCLEOTIDE SEQUENCE [LARGE SCALE GENOMIC DNA]</scope>
    <source>
        <strain evidence="2">T A4</strain>
    </source>
</reference>
<keyword evidence="1" id="KW-0472">Membrane</keyword>
<dbReference type="HOGENOM" id="CLU_801531_0_0_12"/>
<dbReference type="AlphaFoldDB" id="S5ZJA3"/>
<evidence type="ECO:0000313" key="2">
    <source>
        <dbReference type="EMBL" id="AGT42612.1"/>
    </source>
</evidence>
<evidence type="ECO:0000313" key="3">
    <source>
        <dbReference type="Proteomes" id="UP000015620"/>
    </source>
</evidence>
<accession>S5ZJA3</accession>
<gene>
    <name evidence="2" type="ORF">TPE_0116</name>
</gene>
<organism evidence="2 3">
    <name type="scientific">Treponema pedis str. T A4</name>
    <dbReference type="NCBI Taxonomy" id="1291379"/>
    <lineage>
        <taxon>Bacteria</taxon>
        <taxon>Pseudomonadati</taxon>
        <taxon>Spirochaetota</taxon>
        <taxon>Spirochaetia</taxon>
        <taxon>Spirochaetales</taxon>
        <taxon>Treponemataceae</taxon>
        <taxon>Treponema</taxon>
    </lineage>
</organism>
<evidence type="ECO:0000256" key="1">
    <source>
        <dbReference type="SAM" id="Phobius"/>
    </source>
</evidence>
<protein>
    <submittedName>
        <fullName evidence="2">Uncharacterized protein</fullName>
    </submittedName>
</protein>
<feature type="transmembrane region" description="Helical" evidence="1">
    <location>
        <begin position="26"/>
        <end position="44"/>
    </location>
</feature>
<proteinExistence type="predicted"/>
<sequence>MKTKFYIYSQFNYFFRTANKEVYMKIFFKICFIIITIMSAAAQYTDMNFEYIEGNNLKKLYVSSNTITEQVDWQVNIKPSLYFHIQYLNNNKAIYYYEDYEIKTGGVFIYDKNLSAIKQISSFPCIYGDVLTFSNDFFYTIERFNEGVLGLFCYDIYSGKNLWKKELQSLKKKFVEEYELYKIWYDEKNKFLYVNYHSLPHKYEEINGVCQIISVDSDETVYSSKGNFLMATGNNNFDTVYLNRDYNLYKLQVKNGGISGVSEPIRIWDKKNIKTLRKNQRYIFIAPVKDKYIIGIETIKINLFAKFLFGFGYHYGKYEYFICDKINNELHIKLKFSTKLRISDVR</sequence>
<keyword evidence="3" id="KW-1185">Reference proteome</keyword>
<dbReference type="SUPFAM" id="SSF69322">
    <property type="entry name" value="Tricorn protease domain 2"/>
    <property type="match status" value="1"/>
</dbReference>
<dbReference type="PATRIC" id="fig|1291379.3.peg.114"/>
<dbReference type="KEGG" id="tped:TPE_0116"/>
<keyword evidence="1" id="KW-0812">Transmembrane</keyword>
<dbReference type="Proteomes" id="UP000015620">
    <property type="component" value="Chromosome"/>
</dbReference>
<dbReference type="EMBL" id="CP004120">
    <property type="protein sequence ID" value="AGT42612.1"/>
    <property type="molecule type" value="Genomic_DNA"/>
</dbReference>
<name>S5ZJA3_9SPIR</name>